<dbReference type="AlphaFoldDB" id="G4ZHE4"/>
<dbReference type="InParanoid" id="G4ZHE4"/>
<gene>
    <name evidence="1" type="ORF">PHYSODRAFT_331554</name>
</gene>
<name>G4ZHE4_PHYSP</name>
<keyword evidence="2" id="KW-1185">Reference proteome</keyword>
<reference evidence="1 2" key="1">
    <citation type="journal article" date="2006" name="Science">
        <title>Phytophthora genome sequences uncover evolutionary origins and mechanisms of pathogenesis.</title>
        <authorList>
            <person name="Tyler B.M."/>
            <person name="Tripathy S."/>
            <person name="Zhang X."/>
            <person name="Dehal P."/>
            <person name="Jiang R.H."/>
            <person name="Aerts A."/>
            <person name="Arredondo F.D."/>
            <person name="Baxter L."/>
            <person name="Bensasson D."/>
            <person name="Beynon J.L."/>
            <person name="Chapman J."/>
            <person name="Damasceno C.M."/>
            <person name="Dorrance A.E."/>
            <person name="Dou D."/>
            <person name="Dickerman A.W."/>
            <person name="Dubchak I.L."/>
            <person name="Garbelotto M."/>
            <person name="Gijzen M."/>
            <person name="Gordon S.G."/>
            <person name="Govers F."/>
            <person name="Grunwald N.J."/>
            <person name="Huang W."/>
            <person name="Ivors K.L."/>
            <person name="Jones R.W."/>
            <person name="Kamoun S."/>
            <person name="Krampis K."/>
            <person name="Lamour K.H."/>
            <person name="Lee M.K."/>
            <person name="McDonald W.H."/>
            <person name="Medina M."/>
            <person name="Meijer H.J."/>
            <person name="Nordberg E.K."/>
            <person name="Maclean D.J."/>
            <person name="Ospina-Giraldo M.D."/>
            <person name="Morris P.F."/>
            <person name="Phuntumart V."/>
            <person name="Putnam N.H."/>
            <person name="Rash S."/>
            <person name="Rose J.K."/>
            <person name="Sakihama Y."/>
            <person name="Salamov A.A."/>
            <person name="Savidor A."/>
            <person name="Scheuring C.F."/>
            <person name="Smith B.M."/>
            <person name="Sobral B.W."/>
            <person name="Terry A."/>
            <person name="Torto-Alalibo T.A."/>
            <person name="Win J."/>
            <person name="Xu Z."/>
            <person name="Zhang H."/>
            <person name="Grigoriev I.V."/>
            <person name="Rokhsar D.S."/>
            <person name="Boore J.L."/>
        </authorList>
    </citation>
    <scope>NUCLEOTIDE SEQUENCE [LARGE SCALE GENOMIC DNA]</scope>
    <source>
        <strain evidence="1 2">P6497</strain>
    </source>
</reference>
<protein>
    <submittedName>
        <fullName evidence="1">Uncharacterized protein</fullName>
    </submittedName>
</protein>
<evidence type="ECO:0000313" key="2">
    <source>
        <dbReference type="Proteomes" id="UP000002640"/>
    </source>
</evidence>
<dbReference type="RefSeq" id="XP_009526672.1">
    <property type="nucleotide sequence ID" value="XM_009528377.1"/>
</dbReference>
<sequence length="123" mass="12435">MKRTNSTTHPEANRAAAKLILEQLEPDNRGTVGNVATNPAVISNVVSSIYSAMAGNPAAAGHAIGAVAAAYPMIMAPAPLPTRYDVNNPTHSTPMSGTMGTSYYNSGTRGLPAGIGASASPPS</sequence>
<dbReference type="GeneID" id="20646307"/>
<organism evidence="1 2">
    <name type="scientific">Phytophthora sojae (strain P6497)</name>
    <name type="common">Soybean stem and root rot agent</name>
    <name type="synonym">Phytophthora megasperma f. sp. glycines</name>
    <dbReference type="NCBI Taxonomy" id="1094619"/>
    <lineage>
        <taxon>Eukaryota</taxon>
        <taxon>Sar</taxon>
        <taxon>Stramenopiles</taxon>
        <taxon>Oomycota</taxon>
        <taxon>Peronosporomycetes</taxon>
        <taxon>Peronosporales</taxon>
        <taxon>Peronosporaceae</taxon>
        <taxon>Phytophthora</taxon>
    </lineage>
</organism>
<dbReference type="EMBL" id="JH159154">
    <property type="protein sequence ID" value="EGZ17614.1"/>
    <property type="molecule type" value="Genomic_DNA"/>
</dbReference>
<accession>G4ZHE4</accession>
<dbReference type="KEGG" id="psoj:PHYSODRAFT_331554"/>
<evidence type="ECO:0000313" key="1">
    <source>
        <dbReference type="EMBL" id="EGZ17614.1"/>
    </source>
</evidence>
<proteinExistence type="predicted"/>
<dbReference type="Proteomes" id="UP000002640">
    <property type="component" value="Unassembled WGS sequence"/>
</dbReference>